<keyword evidence="2" id="KW-0238">DNA-binding</keyword>
<dbReference type="EMBL" id="CP034437">
    <property type="protein sequence ID" value="AZN39542.1"/>
    <property type="molecule type" value="Genomic_DNA"/>
</dbReference>
<proteinExistence type="predicted"/>
<protein>
    <recommendedName>
        <fullName evidence="3">DNA methylase adenine-specific domain-containing protein</fullName>
    </recommendedName>
</protein>
<dbReference type="AlphaFoldDB" id="A0A3S9A1J3"/>
<sequence length="399" mass="45706">MEYSNRNIQIVNKDFPMLEDTMLTLEKKLIEQGTILTPRIVCEILQNLISENTKDSIKEILVPGSGSGRILNIFKELNASITAIEINPLLVTLSESFHPDVNHFPVDFLTWKDDKKFDLIVGHFPIGYGQTKSTHLENEFFKKSLEFLTEDGTLICIVPDSFLVINKYEDTRKHVIRNYSLEAVLNLPKVFFPNIYIGSSVVVVRKRKQKDNVYFGLIKNDQTVSEKFSVASDILTNRWDMSYYDPKHIELANKLMGLETKELSELAEVIRGNNYKSDEIKTSGEFLILSGKNLKEDAITLTPKDRYINMISKKDQFKVLKSGDIIVNLLFNERKLYVYKDSDPKAVISNNCAIIRSTQNQYIKTYLSTPDGKEIFAMQTDRLQSGTTISFLNISNLKK</sequence>
<dbReference type="CDD" id="cd02440">
    <property type="entry name" value="AdoMet_MTases"/>
    <property type="match status" value="1"/>
</dbReference>
<accession>A0A3S9A1J3</accession>
<keyword evidence="1" id="KW-0680">Restriction system</keyword>
<organism evidence="4 5">
    <name type="scientific">Paenibacillus albus</name>
    <dbReference type="NCBI Taxonomy" id="2495582"/>
    <lineage>
        <taxon>Bacteria</taxon>
        <taxon>Bacillati</taxon>
        <taxon>Bacillota</taxon>
        <taxon>Bacilli</taxon>
        <taxon>Bacillales</taxon>
        <taxon>Paenibacillaceae</taxon>
        <taxon>Paenibacillus</taxon>
    </lineage>
</organism>
<evidence type="ECO:0000256" key="2">
    <source>
        <dbReference type="ARBA" id="ARBA00023125"/>
    </source>
</evidence>
<dbReference type="KEGG" id="palb:EJC50_07605"/>
<dbReference type="Gene3D" id="3.40.50.150">
    <property type="entry name" value="Vaccinia Virus protein VP39"/>
    <property type="match status" value="1"/>
</dbReference>
<evidence type="ECO:0000313" key="5">
    <source>
        <dbReference type="Proteomes" id="UP000272528"/>
    </source>
</evidence>
<name>A0A3S9A1J3_9BACL</name>
<evidence type="ECO:0000259" key="3">
    <source>
        <dbReference type="Pfam" id="PF02384"/>
    </source>
</evidence>
<dbReference type="SUPFAM" id="SSF116734">
    <property type="entry name" value="DNA methylase specificity domain"/>
    <property type="match status" value="1"/>
</dbReference>
<dbReference type="Pfam" id="PF02384">
    <property type="entry name" value="N6_Mtase"/>
    <property type="match status" value="1"/>
</dbReference>
<keyword evidence="5" id="KW-1185">Reference proteome</keyword>
<dbReference type="Proteomes" id="UP000272528">
    <property type="component" value="Chromosome"/>
</dbReference>
<gene>
    <name evidence="4" type="ORF">EJC50_07605</name>
</gene>
<dbReference type="PRINTS" id="PR00507">
    <property type="entry name" value="N12N6MTFRASE"/>
</dbReference>
<dbReference type="GO" id="GO:0009307">
    <property type="term" value="P:DNA restriction-modification system"/>
    <property type="evidence" value="ECO:0007669"/>
    <property type="project" value="UniProtKB-KW"/>
</dbReference>
<dbReference type="SUPFAM" id="SSF53335">
    <property type="entry name" value="S-adenosyl-L-methionine-dependent methyltransferases"/>
    <property type="match status" value="1"/>
</dbReference>
<feature type="domain" description="DNA methylase adenine-specific" evidence="3">
    <location>
        <begin position="135"/>
        <end position="219"/>
    </location>
</feature>
<dbReference type="OrthoDB" id="9788159at2"/>
<evidence type="ECO:0000256" key="1">
    <source>
        <dbReference type="ARBA" id="ARBA00022747"/>
    </source>
</evidence>
<dbReference type="GO" id="GO:0003677">
    <property type="term" value="F:DNA binding"/>
    <property type="evidence" value="ECO:0007669"/>
    <property type="project" value="UniProtKB-KW"/>
</dbReference>
<reference evidence="5" key="1">
    <citation type="submission" date="2018-12" db="EMBL/GenBank/DDBJ databases">
        <title>Genome sequence of Peanibacillus sp.</title>
        <authorList>
            <person name="Subramani G."/>
            <person name="Srinivasan S."/>
            <person name="Kim M.K."/>
        </authorList>
    </citation>
    <scope>NUCLEOTIDE SEQUENCE [LARGE SCALE GENOMIC DNA]</scope>
    <source>
        <strain evidence="5">18JY67-1</strain>
    </source>
</reference>
<dbReference type="InterPro" id="IPR003356">
    <property type="entry name" value="DNA_methylase_A-5"/>
</dbReference>
<dbReference type="InterPro" id="IPR029063">
    <property type="entry name" value="SAM-dependent_MTases_sf"/>
</dbReference>
<evidence type="ECO:0000313" key="4">
    <source>
        <dbReference type="EMBL" id="AZN39542.1"/>
    </source>
</evidence>
<dbReference type="GO" id="GO:0008170">
    <property type="term" value="F:N-methyltransferase activity"/>
    <property type="evidence" value="ECO:0007669"/>
    <property type="project" value="InterPro"/>
</dbReference>
<dbReference type="InterPro" id="IPR044946">
    <property type="entry name" value="Restrct_endonuc_typeI_TRD_sf"/>
</dbReference>
<dbReference type="Gene3D" id="3.90.220.20">
    <property type="entry name" value="DNA methylase specificity domains"/>
    <property type="match status" value="1"/>
</dbReference>
<dbReference type="RefSeq" id="WP_126014214.1">
    <property type="nucleotide sequence ID" value="NZ_CP034437.1"/>
</dbReference>